<name>A0A370DNQ1_9GAMM</name>
<gene>
    <name evidence="2" type="ORF">DIZ80_00170</name>
</gene>
<dbReference type="AlphaFoldDB" id="A0A370DNQ1"/>
<reference evidence="2 3" key="1">
    <citation type="journal article" date="2018" name="ISME J.">
        <title>Endosymbiont genomes yield clues of tubeworm success.</title>
        <authorList>
            <person name="Li Y."/>
            <person name="Liles M.R."/>
            <person name="Halanych K.M."/>
        </authorList>
    </citation>
    <scope>NUCLEOTIDE SEQUENCE [LARGE SCALE GENOMIC DNA]</scope>
    <source>
        <strain evidence="2">A1464</strain>
    </source>
</reference>
<dbReference type="EMBL" id="QFXC01000002">
    <property type="protein sequence ID" value="RDH85927.1"/>
    <property type="molecule type" value="Genomic_DNA"/>
</dbReference>
<keyword evidence="1" id="KW-0732">Signal</keyword>
<evidence type="ECO:0008006" key="4">
    <source>
        <dbReference type="Google" id="ProtNLM"/>
    </source>
</evidence>
<dbReference type="Proteomes" id="UP000254266">
    <property type="component" value="Unassembled WGS sequence"/>
</dbReference>
<evidence type="ECO:0000313" key="2">
    <source>
        <dbReference type="EMBL" id="RDH85927.1"/>
    </source>
</evidence>
<evidence type="ECO:0000313" key="3">
    <source>
        <dbReference type="Proteomes" id="UP000254266"/>
    </source>
</evidence>
<accession>A0A370DNQ1</accession>
<sequence length="211" mass="23659">MISKINKVIFFGLFTACSILLNACSTTHYIENWNDPDYKGPALSKILVIGVINKEENRRKFEDEFSELLTTQNRTGITSYSLIPDLKNNGNKETVLDVVEKVGADGVLIVTTHGLIQKDRVTAGSVDYIPNMGRNYGMYGYYNLSHSFVYTQGNTVTDSLLKIDTKLYNVSTEKMIWSAKTESFNPTSTEEIIAELENLVVSDMEASNMIK</sequence>
<protein>
    <recommendedName>
        <fullName evidence="4">DUF4136 domain-containing protein</fullName>
    </recommendedName>
</protein>
<comment type="caution">
    <text evidence="2">The sequence shown here is derived from an EMBL/GenBank/DDBJ whole genome shotgun (WGS) entry which is preliminary data.</text>
</comment>
<feature type="signal peptide" evidence="1">
    <location>
        <begin position="1"/>
        <end position="23"/>
    </location>
</feature>
<feature type="chain" id="PRO_5016728580" description="DUF4136 domain-containing protein" evidence="1">
    <location>
        <begin position="24"/>
        <end position="211"/>
    </location>
</feature>
<proteinExistence type="predicted"/>
<organism evidence="2 3">
    <name type="scientific">endosymbiont of Galathealinum brachiosum</name>
    <dbReference type="NCBI Taxonomy" id="2200906"/>
    <lineage>
        <taxon>Bacteria</taxon>
        <taxon>Pseudomonadati</taxon>
        <taxon>Pseudomonadota</taxon>
        <taxon>Gammaproteobacteria</taxon>
        <taxon>sulfur-oxidizing symbionts</taxon>
    </lineage>
</organism>
<evidence type="ECO:0000256" key="1">
    <source>
        <dbReference type="SAM" id="SignalP"/>
    </source>
</evidence>
<keyword evidence="3" id="KW-1185">Reference proteome</keyword>